<protein>
    <submittedName>
        <fullName evidence="9">TonB-linked SusC/RagA family outer membrane protein</fullName>
    </submittedName>
</protein>
<dbReference type="GO" id="GO:0009279">
    <property type="term" value="C:cell outer membrane"/>
    <property type="evidence" value="ECO:0007669"/>
    <property type="project" value="UniProtKB-SubCell"/>
</dbReference>
<evidence type="ECO:0000256" key="1">
    <source>
        <dbReference type="ARBA" id="ARBA00004571"/>
    </source>
</evidence>
<keyword evidence="5 7" id="KW-0472">Membrane</keyword>
<dbReference type="PROSITE" id="PS52016">
    <property type="entry name" value="TONB_DEPENDENT_REC_3"/>
    <property type="match status" value="1"/>
</dbReference>
<evidence type="ECO:0000256" key="7">
    <source>
        <dbReference type="PROSITE-ProRule" id="PRU01360"/>
    </source>
</evidence>
<evidence type="ECO:0000313" key="9">
    <source>
        <dbReference type="EMBL" id="MBB6130643.1"/>
    </source>
</evidence>
<keyword evidence="3 7" id="KW-1134">Transmembrane beta strand</keyword>
<proteinExistence type="inferred from homology"/>
<dbReference type="SUPFAM" id="SSF56935">
    <property type="entry name" value="Porins"/>
    <property type="match status" value="1"/>
</dbReference>
<dbReference type="InterPro" id="IPR023997">
    <property type="entry name" value="TonB-dep_OMP_SusC/RagA_CS"/>
</dbReference>
<name>A0A841JHJ3_9SPHI</name>
<keyword evidence="4 7" id="KW-0812">Transmembrane</keyword>
<dbReference type="NCBIfam" id="TIGR04057">
    <property type="entry name" value="SusC_RagA_signa"/>
    <property type="match status" value="1"/>
</dbReference>
<dbReference type="Gene3D" id="2.170.130.10">
    <property type="entry name" value="TonB-dependent receptor, plug domain"/>
    <property type="match status" value="1"/>
</dbReference>
<organism evidence="9 10">
    <name type="scientific">Mucilaginibacter lappiensis</name>
    <dbReference type="NCBI Taxonomy" id="354630"/>
    <lineage>
        <taxon>Bacteria</taxon>
        <taxon>Pseudomonadati</taxon>
        <taxon>Bacteroidota</taxon>
        <taxon>Sphingobacteriia</taxon>
        <taxon>Sphingobacteriales</taxon>
        <taxon>Sphingobacteriaceae</taxon>
        <taxon>Mucilaginibacter</taxon>
    </lineage>
</organism>
<dbReference type="InterPro" id="IPR036942">
    <property type="entry name" value="Beta-barrel_TonB_sf"/>
</dbReference>
<dbReference type="Proteomes" id="UP000548326">
    <property type="component" value="Unassembled WGS sequence"/>
</dbReference>
<dbReference type="FunFam" id="2.170.130.10:FF:000008">
    <property type="entry name" value="SusC/RagA family TonB-linked outer membrane protein"/>
    <property type="match status" value="1"/>
</dbReference>
<dbReference type="Gene3D" id="2.40.170.20">
    <property type="entry name" value="TonB-dependent receptor, beta-barrel domain"/>
    <property type="match status" value="1"/>
</dbReference>
<feature type="domain" description="Secretin/TonB short N-terminal" evidence="8">
    <location>
        <begin position="68"/>
        <end position="118"/>
    </location>
</feature>
<dbReference type="Gene3D" id="2.60.40.1120">
    <property type="entry name" value="Carboxypeptidase-like, regulatory domain"/>
    <property type="match status" value="1"/>
</dbReference>
<dbReference type="InterPro" id="IPR008969">
    <property type="entry name" value="CarboxyPept-like_regulatory"/>
</dbReference>
<dbReference type="Pfam" id="PF13715">
    <property type="entry name" value="CarbopepD_reg_2"/>
    <property type="match status" value="1"/>
</dbReference>
<dbReference type="AlphaFoldDB" id="A0A841JHJ3"/>
<keyword evidence="2 7" id="KW-0813">Transport</keyword>
<dbReference type="EMBL" id="JACHCA010000016">
    <property type="protein sequence ID" value="MBB6130643.1"/>
    <property type="molecule type" value="Genomic_DNA"/>
</dbReference>
<comment type="subcellular location">
    <subcellularLocation>
        <location evidence="1 7">Cell outer membrane</location>
        <topology evidence="1 7">Multi-pass membrane protein</topology>
    </subcellularLocation>
</comment>
<evidence type="ECO:0000259" key="8">
    <source>
        <dbReference type="SMART" id="SM00965"/>
    </source>
</evidence>
<comment type="similarity">
    <text evidence="7">Belongs to the TonB-dependent receptor family.</text>
</comment>
<dbReference type="SUPFAM" id="SSF49464">
    <property type="entry name" value="Carboxypeptidase regulatory domain-like"/>
    <property type="match status" value="1"/>
</dbReference>
<evidence type="ECO:0000256" key="3">
    <source>
        <dbReference type="ARBA" id="ARBA00022452"/>
    </source>
</evidence>
<dbReference type="SMART" id="SM00965">
    <property type="entry name" value="STN"/>
    <property type="match status" value="1"/>
</dbReference>
<gene>
    <name evidence="9" type="ORF">HDF22_004786</name>
</gene>
<dbReference type="InterPro" id="IPR011662">
    <property type="entry name" value="Secretin/TonB_short_N"/>
</dbReference>
<dbReference type="NCBIfam" id="TIGR04056">
    <property type="entry name" value="OMP_RagA_SusC"/>
    <property type="match status" value="1"/>
</dbReference>
<sequence>MKLNTLKRGVLSLWLPHKLLLIMKLTTFILIIALAQVSAKGFGQRITLNEKNTSVKKVLHVIEQQSGYTFFYDTKDLPNTQITVQLKDASVEDAVKASLKDLPLTYKFVKNNIVLTRKETLPDNQPKTEILLKIDISGKVVDSLGRPLSGATVTNKNANTHTGANANGEFAITANEGDKIEIAFVGYQSYMFIAKPKESFVTITLHEILGNLNEVVVIGYGTQKKSDVTGSLSSLSSKDFKDQPVTRIDQALQGRVAGVQVVNNSGAPGGDVKIRVRGSNSILGDNNPLYVIDGFIGGDFNNLNPDDISNIEVLKDASSTAIYGSRGANGVVLITTKKGNAQKQEITLTPVFYSSKVIKKMDLLNAADFATTANARNAALGLSPIFTQAQIDDFRSNGGTNWQDEVFRTAPGQEYKLGYSGGNAKTQFFISGDYLNQDGVVINSNYKRYALRSNINTQFSDKLSTRLNISAIRRENLNTGNQGINGSVNQALSWAPTTKVRTAAGAYTIVDPMGSIYNNPVALANDVANIIDNSNVTLNGGANYHFFKDLSLDVSFGVDYQNIQGKNYSGPSVTNNIPNASRTSTELFNLQNTNTLNYSHLFNNVHSLNITAVFEQQKYTSSGFSANANSLTFANLGYDNLALSTTQSAGSAYSGSALISYVGRVNYAYKDKYLLTVSVRRDGSSKFQSTNQESTFPSVALGWKLSEEPFIKNLNLFDTFKIRGSWGLTGSQAINPYATLSTYLSDAYSAANSFNNTTVSSGIILGNAANPFLKWETTQAKDVGLDLSLFNNRLSFTADAYVKNTSDLLLSLPLPAYAGGGSIISNVGKMKNSGLEFYIGGTPVQSGKFTWSSSFNITFQKNLVKSLGSLTSVFSDKSVANAGAGLSTQPEFIIKPGYALGSYWGLKYLGTWKPNEAVEAAKYGNKPGDSHYQDLNGDNAINGSDFQIIGNGTPKQSLGWNNTFTYGDFSVNIFVQSLLGFSKLDYTYASSITANANARQATNVGILNRYQSGINESSNIPAFSSTNTDYFESSRFLENGNFVRLKNLNISYHLPKGTIKNVDLKIFVGATNLFTITKYKGFDPESTNAGSGSDINQSIDFGSYPNSKTFNAGAVFKF</sequence>
<accession>A0A841JHJ3</accession>
<dbReference type="RefSeq" id="WP_221276139.1">
    <property type="nucleotide sequence ID" value="NZ_JACHCA010000016.1"/>
</dbReference>
<keyword evidence="6 7" id="KW-0998">Cell outer membrane</keyword>
<dbReference type="InterPro" id="IPR037066">
    <property type="entry name" value="Plug_dom_sf"/>
</dbReference>
<dbReference type="InterPro" id="IPR012910">
    <property type="entry name" value="Plug_dom"/>
</dbReference>
<evidence type="ECO:0000313" key="10">
    <source>
        <dbReference type="Proteomes" id="UP000548326"/>
    </source>
</evidence>
<dbReference type="InterPro" id="IPR023996">
    <property type="entry name" value="TonB-dep_OMP_SusC/RagA"/>
</dbReference>
<evidence type="ECO:0000256" key="5">
    <source>
        <dbReference type="ARBA" id="ARBA00023136"/>
    </source>
</evidence>
<reference evidence="9 10" key="1">
    <citation type="submission" date="2020-08" db="EMBL/GenBank/DDBJ databases">
        <title>Genomic Encyclopedia of Type Strains, Phase IV (KMG-V): Genome sequencing to study the core and pangenomes of soil and plant-associated prokaryotes.</title>
        <authorList>
            <person name="Whitman W."/>
        </authorList>
    </citation>
    <scope>NUCLEOTIDE SEQUENCE [LARGE SCALE GENOMIC DNA]</scope>
    <source>
        <strain evidence="9 10">MP601</strain>
    </source>
</reference>
<evidence type="ECO:0000256" key="6">
    <source>
        <dbReference type="ARBA" id="ARBA00023237"/>
    </source>
</evidence>
<dbReference type="InterPro" id="IPR039426">
    <property type="entry name" value="TonB-dep_rcpt-like"/>
</dbReference>
<evidence type="ECO:0000256" key="4">
    <source>
        <dbReference type="ARBA" id="ARBA00022692"/>
    </source>
</evidence>
<dbReference type="Pfam" id="PF07715">
    <property type="entry name" value="Plug"/>
    <property type="match status" value="1"/>
</dbReference>
<comment type="caution">
    <text evidence="9">The sequence shown here is derived from an EMBL/GenBank/DDBJ whole genome shotgun (WGS) entry which is preliminary data.</text>
</comment>
<evidence type="ECO:0000256" key="2">
    <source>
        <dbReference type="ARBA" id="ARBA00022448"/>
    </source>
</evidence>